<dbReference type="EMBL" id="JACGWJ010000027">
    <property type="protein sequence ID" value="KAL0309925.1"/>
    <property type="molecule type" value="Genomic_DNA"/>
</dbReference>
<organism evidence="2">
    <name type="scientific">Sesamum radiatum</name>
    <name type="common">Black benniseed</name>
    <dbReference type="NCBI Taxonomy" id="300843"/>
    <lineage>
        <taxon>Eukaryota</taxon>
        <taxon>Viridiplantae</taxon>
        <taxon>Streptophyta</taxon>
        <taxon>Embryophyta</taxon>
        <taxon>Tracheophyta</taxon>
        <taxon>Spermatophyta</taxon>
        <taxon>Magnoliopsida</taxon>
        <taxon>eudicotyledons</taxon>
        <taxon>Gunneridae</taxon>
        <taxon>Pentapetalae</taxon>
        <taxon>asterids</taxon>
        <taxon>lamiids</taxon>
        <taxon>Lamiales</taxon>
        <taxon>Pedaliaceae</taxon>
        <taxon>Sesamum</taxon>
    </lineage>
</organism>
<feature type="compositionally biased region" description="Polar residues" evidence="1">
    <location>
        <begin position="118"/>
        <end position="130"/>
    </location>
</feature>
<feature type="compositionally biased region" description="Basic and acidic residues" evidence="1">
    <location>
        <begin position="48"/>
        <end position="57"/>
    </location>
</feature>
<reference evidence="2" key="1">
    <citation type="submission" date="2020-06" db="EMBL/GenBank/DDBJ databases">
        <authorList>
            <person name="Li T."/>
            <person name="Hu X."/>
            <person name="Zhang T."/>
            <person name="Song X."/>
            <person name="Zhang H."/>
            <person name="Dai N."/>
            <person name="Sheng W."/>
            <person name="Hou X."/>
            <person name="Wei L."/>
        </authorList>
    </citation>
    <scope>NUCLEOTIDE SEQUENCE</scope>
    <source>
        <strain evidence="2">G02</strain>
        <tissue evidence="2">Leaf</tissue>
    </source>
</reference>
<gene>
    <name evidence="2" type="ORF">Sradi_5934800</name>
</gene>
<feature type="region of interest" description="Disordered" evidence="1">
    <location>
        <begin position="118"/>
        <end position="142"/>
    </location>
</feature>
<protein>
    <submittedName>
        <fullName evidence="2">Uncharacterized protein</fullName>
    </submittedName>
</protein>
<evidence type="ECO:0000256" key="1">
    <source>
        <dbReference type="SAM" id="MobiDB-lite"/>
    </source>
</evidence>
<proteinExistence type="predicted"/>
<dbReference type="PANTHER" id="PTHR33738">
    <property type="entry name" value="EMB|CAB82975.1"/>
    <property type="match status" value="1"/>
</dbReference>
<dbReference type="AlphaFoldDB" id="A0AAW2KVD2"/>
<dbReference type="PANTHER" id="PTHR33738:SF1">
    <property type="entry name" value="PLANT_T7H20-70 PROTEIN"/>
    <property type="match status" value="1"/>
</dbReference>
<sequence length="165" mass="17464">MEGGKQSGSSFASDLFGAKDSSAAASSSGIFGSIFPPPPKVIGQESVRSSEADKKNDSGNPSWSAKSGVSDNKAVVGEGQSQDTTSKVISSYFQEEKVQPFHYSSSIYYGGQDVYSRPQSAQNPGFTTFNKDGGEDDSGSASRGIGGRVYLLLFPEMIMVKDLLY</sequence>
<name>A0AAW2KVD2_SESRA</name>
<comment type="caution">
    <text evidence="2">The sequence shown here is derived from an EMBL/GenBank/DDBJ whole genome shotgun (WGS) entry which is preliminary data.</text>
</comment>
<feature type="region of interest" description="Disordered" evidence="1">
    <location>
        <begin position="23"/>
        <end position="85"/>
    </location>
</feature>
<feature type="compositionally biased region" description="Polar residues" evidence="1">
    <location>
        <begin position="58"/>
        <end position="70"/>
    </location>
</feature>
<evidence type="ECO:0000313" key="2">
    <source>
        <dbReference type="EMBL" id="KAL0309925.1"/>
    </source>
</evidence>
<reference evidence="2" key="2">
    <citation type="journal article" date="2024" name="Plant">
        <title>Genomic evolution and insights into agronomic trait innovations of Sesamum species.</title>
        <authorList>
            <person name="Miao H."/>
            <person name="Wang L."/>
            <person name="Qu L."/>
            <person name="Liu H."/>
            <person name="Sun Y."/>
            <person name="Le M."/>
            <person name="Wang Q."/>
            <person name="Wei S."/>
            <person name="Zheng Y."/>
            <person name="Lin W."/>
            <person name="Duan Y."/>
            <person name="Cao H."/>
            <person name="Xiong S."/>
            <person name="Wang X."/>
            <person name="Wei L."/>
            <person name="Li C."/>
            <person name="Ma Q."/>
            <person name="Ju M."/>
            <person name="Zhao R."/>
            <person name="Li G."/>
            <person name="Mu C."/>
            <person name="Tian Q."/>
            <person name="Mei H."/>
            <person name="Zhang T."/>
            <person name="Gao T."/>
            <person name="Zhang H."/>
        </authorList>
    </citation>
    <scope>NUCLEOTIDE SEQUENCE</scope>
    <source>
        <strain evidence="2">G02</strain>
    </source>
</reference>
<feature type="compositionally biased region" description="Low complexity" evidence="1">
    <location>
        <begin position="23"/>
        <end position="34"/>
    </location>
</feature>
<accession>A0AAW2KVD2</accession>